<sequence length="371" mass="40393">MSCTKGSCCPPKKADETTYDMVREYYGKVLTTSGDLKTSACTACTIPPKYVTDAIALVPSEVNEKFYGCGAPLPAGIDGLTVLDLGSGSGRDCYIAAKLVGPKGRVIGVDMTDEQLDVARAHVNAFAERLGWEPQLEFRKGYIERIQEAGIEDGSIDIAISNCVVNLSPDKHAVLQGVYHALRSGGEFYFSDVYADRRLSKEARSHAVLVGECIGGALYTEDFRRICEEIGFTKPRIVSQTVVDVEDPELVQVVEGATFYSITYRLFKAGDQEDREENYGQMATYRGTFADEKDAYQLDKDIKLPTGQSVPVSGNVADILQTSWLHPHFSVEGNRDRHFGLFQPGTSTATCKPTADRTPAKSGCCGGGRTC</sequence>
<evidence type="ECO:0000313" key="11">
    <source>
        <dbReference type="Proteomes" id="UP000271241"/>
    </source>
</evidence>
<dbReference type="PANTHER" id="PTHR43675">
    <property type="entry name" value="ARSENITE METHYLTRANSFERASE"/>
    <property type="match status" value="1"/>
</dbReference>
<dbReference type="GO" id="GO:0030791">
    <property type="term" value="F:arsenite methyltransferase activity"/>
    <property type="evidence" value="ECO:0007669"/>
    <property type="project" value="UniProtKB-EC"/>
</dbReference>
<dbReference type="InterPro" id="IPR029063">
    <property type="entry name" value="SAM-dependent_MTases_sf"/>
</dbReference>
<dbReference type="OrthoDB" id="8300214at2759"/>
<comment type="catalytic activity">
    <reaction evidence="8">
        <text>arsenic triglutathione + 3 [thioredoxin]-dithiol + 3 S-adenosyl-L-methionine = trimethylarsine + 3 [thioredoxin]-disulfide + 3 glutathione + 3 S-adenosyl-L-homocysteine + 3 H(+)</text>
        <dbReference type="Rhea" id="RHEA:69432"/>
        <dbReference type="Rhea" id="RHEA-COMP:10698"/>
        <dbReference type="Rhea" id="RHEA-COMP:10700"/>
        <dbReference type="ChEBI" id="CHEBI:15378"/>
        <dbReference type="ChEBI" id="CHEBI:27130"/>
        <dbReference type="ChEBI" id="CHEBI:29950"/>
        <dbReference type="ChEBI" id="CHEBI:50058"/>
        <dbReference type="ChEBI" id="CHEBI:57856"/>
        <dbReference type="ChEBI" id="CHEBI:57925"/>
        <dbReference type="ChEBI" id="CHEBI:59789"/>
        <dbReference type="ChEBI" id="CHEBI:183640"/>
        <dbReference type="EC" id="2.1.1.137"/>
    </reaction>
</comment>
<accession>A0A4P9XR96</accession>
<evidence type="ECO:0000259" key="9">
    <source>
        <dbReference type="Pfam" id="PF13847"/>
    </source>
</evidence>
<gene>
    <name evidence="10" type="ORF">THASP1DRAFT_29599</name>
</gene>
<dbReference type="STRING" id="78915.A0A4P9XR96"/>
<dbReference type="Gene3D" id="3.40.50.150">
    <property type="entry name" value="Vaccinia Virus protein VP39"/>
    <property type="match status" value="1"/>
</dbReference>
<evidence type="ECO:0000256" key="7">
    <source>
        <dbReference type="ARBA" id="ARBA00047943"/>
    </source>
</evidence>
<evidence type="ECO:0000256" key="4">
    <source>
        <dbReference type="ARBA" id="ARBA00034521"/>
    </source>
</evidence>
<dbReference type="InterPro" id="IPR026669">
    <property type="entry name" value="Arsenite_MeTrfase-like"/>
</dbReference>
<dbReference type="PANTHER" id="PTHR43675:SF8">
    <property type="entry name" value="ARSENITE METHYLTRANSFERASE"/>
    <property type="match status" value="1"/>
</dbReference>
<dbReference type="Proteomes" id="UP000271241">
    <property type="component" value="Unassembled WGS sequence"/>
</dbReference>
<proteinExistence type="inferred from homology"/>
<protein>
    <recommendedName>
        <fullName evidence="5">Arsenite methyltransferase</fullName>
        <ecNumber evidence="4">2.1.1.137</ecNumber>
    </recommendedName>
</protein>
<organism evidence="10 11">
    <name type="scientific">Thamnocephalis sphaerospora</name>
    <dbReference type="NCBI Taxonomy" id="78915"/>
    <lineage>
        <taxon>Eukaryota</taxon>
        <taxon>Fungi</taxon>
        <taxon>Fungi incertae sedis</taxon>
        <taxon>Zoopagomycota</taxon>
        <taxon>Zoopagomycotina</taxon>
        <taxon>Zoopagomycetes</taxon>
        <taxon>Zoopagales</taxon>
        <taxon>Sigmoideomycetaceae</taxon>
        <taxon>Thamnocephalis</taxon>
    </lineage>
</organism>
<dbReference type="EMBL" id="KZ992587">
    <property type="protein sequence ID" value="RKP08595.1"/>
    <property type="molecule type" value="Genomic_DNA"/>
</dbReference>
<comment type="catalytic activity">
    <reaction evidence="7">
        <text>arsenic triglutathione + 2 [thioredoxin]-dithiol + 2 S-adenosyl-L-methionine + H2O = dimethylarsinous acid + 2 [thioredoxin]-disulfide + 3 glutathione + 2 S-adenosyl-L-homocysteine + 2 H(+)</text>
        <dbReference type="Rhea" id="RHEA:69464"/>
        <dbReference type="Rhea" id="RHEA-COMP:10698"/>
        <dbReference type="Rhea" id="RHEA-COMP:10700"/>
        <dbReference type="ChEBI" id="CHEBI:15377"/>
        <dbReference type="ChEBI" id="CHEBI:15378"/>
        <dbReference type="ChEBI" id="CHEBI:23808"/>
        <dbReference type="ChEBI" id="CHEBI:29950"/>
        <dbReference type="ChEBI" id="CHEBI:50058"/>
        <dbReference type="ChEBI" id="CHEBI:57856"/>
        <dbReference type="ChEBI" id="CHEBI:57925"/>
        <dbReference type="ChEBI" id="CHEBI:59789"/>
        <dbReference type="ChEBI" id="CHEBI:183640"/>
        <dbReference type="EC" id="2.1.1.137"/>
    </reaction>
</comment>
<dbReference type="AlphaFoldDB" id="A0A4P9XR96"/>
<evidence type="ECO:0000256" key="2">
    <source>
        <dbReference type="ARBA" id="ARBA00022691"/>
    </source>
</evidence>
<dbReference type="Gene3D" id="3.40.5.100">
    <property type="match status" value="1"/>
</dbReference>
<dbReference type="GO" id="GO:0032259">
    <property type="term" value="P:methylation"/>
    <property type="evidence" value="ECO:0007669"/>
    <property type="project" value="UniProtKB-KW"/>
</dbReference>
<dbReference type="InterPro" id="IPR025714">
    <property type="entry name" value="Methyltranfer_dom"/>
</dbReference>
<evidence type="ECO:0000256" key="8">
    <source>
        <dbReference type="ARBA" id="ARBA00048428"/>
    </source>
</evidence>
<keyword evidence="10" id="KW-0489">Methyltransferase</keyword>
<name>A0A4P9XR96_9FUNG</name>
<evidence type="ECO:0000256" key="1">
    <source>
        <dbReference type="ARBA" id="ARBA00022679"/>
    </source>
</evidence>
<evidence type="ECO:0000256" key="6">
    <source>
        <dbReference type="ARBA" id="ARBA00047941"/>
    </source>
</evidence>
<dbReference type="Pfam" id="PF13847">
    <property type="entry name" value="Methyltransf_31"/>
    <property type="match status" value="1"/>
</dbReference>
<evidence type="ECO:0000256" key="3">
    <source>
        <dbReference type="ARBA" id="ARBA00034487"/>
    </source>
</evidence>
<keyword evidence="1 10" id="KW-0808">Transferase</keyword>
<dbReference type="SUPFAM" id="SSF53335">
    <property type="entry name" value="S-adenosyl-L-methionine-dependent methyltransferases"/>
    <property type="match status" value="1"/>
</dbReference>
<keyword evidence="2" id="KW-0949">S-adenosyl-L-methionine</keyword>
<evidence type="ECO:0000256" key="5">
    <source>
        <dbReference type="ARBA" id="ARBA00034545"/>
    </source>
</evidence>
<comment type="catalytic activity">
    <reaction evidence="6">
        <text>arsenic triglutathione + [thioredoxin]-dithiol + S-adenosyl-L-methionine + 2 H2O = methylarsonous acid + [thioredoxin]-disulfide + 3 glutathione + S-adenosyl-L-homocysteine + H(+)</text>
        <dbReference type="Rhea" id="RHEA:69460"/>
        <dbReference type="Rhea" id="RHEA-COMP:10698"/>
        <dbReference type="Rhea" id="RHEA-COMP:10700"/>
        <dbReference type="ChEBI" id="CHEBI:15377"/>
        <dbReference type="ChEBI" id="CHEBI:15378"/>
        <dbReference type="ChEBI" id="CHEBI:17826"/>
        <dbReference type="ChEBI" id="CHEBI:29950"/>
        <dbReference type="ChEBI" id="CHEBI:50058"/>
        <dbReference type="ChEBI" id="CHEBI:57856"/>
        <dbReference type="ChEBI" id="CHEBI:57925"/>
        <dbReference type="ChEBI" id="CHEBI:59789"/>
        <dbReference type="ChEBI" id="CHEBI:183640"/>
        <dbReference type="EC" id="2.1.1.137"/>
    </reaction>
</comment>
<feature type="domain" description="Methyltransferase" evidence="9">
    <location>
        <begin position="78"/>
        <end position="229"/>
    </location>
</feature>
<dbReference type="EC" id="2.1.1.137" evidence="4"/>
<dbReference type="CDD" id="cd02440">
    <property type="entry name" value="AdoMet_MTases"/>
    <property type="match status" value="1"/>
</dbReference>
<reference evidence="11" key="1">
    <citation type="journal article" date="2018" name="Nat. Microbiol.">
        <title>Leveraging single-cell genomics to expand the fungal tree of life.</title>
        <authorList>
            <person name="Ahrendt S.R."/>
            <person name="Quandt C.A."/>
            <person name="Ciobanu D."/>
            <person name="Clum A."/>
            <person name="Salamov A."/>
            <person name="Andreopoulos B."/>
            <person name="Cheng J.F."/>
            <person name="Woyke T."/>
            <person name="Pelin A."/>
            <person name="Henrissat B."/>
            <person name="Reynolds N.K."/>
            <person name="Benny G.L."/>
            <person name="Smith M.E."/>
            <person name="James T.Y."/>
            <person name="Grigoriev I.V."/>
        </authorList>
    </citation>
    <scope>NUCLEOTIDE SEQUENCE [LARGE SCALE GENOMIC DNA]</scope>
    <source>
        <strain evidence="11">RSA 1356</strain>
    </source>
</reference>
<keyword evidence="11" id="KW-1185">Reference proteome</keyword>
<comment type="similarity">
    <text evidence="3">Belongs to the methyltransferase superfamily. Arsenite methyltransferase family.</text>
</comment>
<evidence type="ECO:0000313" key="10">
    <source>
        <dbReference type="EMBL" id="RKP08595.1"/>
    </source>
</evidence>